<comment type="caution">
    <text evidence="1">The sequence shown here is derived from an EMBL/GenBank/DDBJ whole genome shotgun (WGS) entry which is preliminary data.</text>
</comment>
<organism evidence="1 2">
    <name type="scientific">Lentzea tibetensis</name>
    <dbReference type="NCBI Taxonomy" id="2591470"/>
    <lineage>
        <taxon>Bacteria</taxon>
        <taxon>Bacillati</taxon>
        <taxon>Actinomycetota</taxon>
        <taxon>Actinomycetes</taxon>
        <taxon>Pseudonocardiales</taxon>
        <taxon>Pseudonocardiaceae</taxon>
        <taxon>Lentzea</taxon>
    </lineage>
</organism>
<keyword evidence="1" id="KW-0540">Nuclease</keyword>
<dbReference type="Gene3D" id="3.90.320.10">
    <property type="match status" value="1"/>
</dbReference>
<dbReference type="PANTHER" id="PTHR38733:SF1">
    <property type="entry name" value="TYPE IV METHYL-DIRECTED RESTRICTION ENZYME ECOKMCRBC"/>
    <property type="match status" value="1"/>
</dbReference>
<dbReference type="Pfam" id="PF10117">
    <property type="entry name" value="McrBC"/>
    <property type="match status" value="1"/>
</dbReference>
<dbReference type="EMBL" id="VOBR01000025">
    <property type="protein sequence ID" value="TWP47514.1"/>
    <property type="molecule type" value="Genomic_DNA"/>
</dbReference>
<accession>A0A563EKP4</accession>
<protein>
    <submittedName>
        <fullName evidence="1">Restriction endonuclease</fullName>
    </submittedName>
</protein>
<dbReference type="InterPro" id="IPR011604">
    <property type="entry name" value="PDDEXK-like_dom_sf"/>
</dbReference>
<dbReference type="Proteomes" id="UP000316639">
    <property type="component" value="Unassembled WGS sequence"/>
</dbReference>
<gene>
    <name evidence="1" type="ORF">FKR81_31620</name>
</gene>
<dbReference type="AlphaFoldDB" id="A0A563EKP4"/>
<keyword evidence="1" id="KW-0255">Endonuclease</keyword>
<dbReference type="RefSeq" id="WP_146357555.1">
    <property type="nucleotide sequence ID" value="NZ_VOBR01000025.1"/>
</dbReference>
<name>A0A563EKP4_9PSEU</name>
<evidence type="ECO:0000313" key="1">
    <source>
        <dbReference type="EMBL" id="TWP47514.1"/>
    </source>
</evidence>
<reference evidence="1 2" key="1">
    <citation type="submission" date="2019-07" db="EMBL/GenBank/DDBJ databases">
        <title>Lentzea xizangensis sp. nov., isolated from Qinghai-Tibetan Plateau Soils.</title>
        <authorList>
            <person name="Huang J."/>
        </authorList>
    </citation>
    <scope>NUCLEOTIDE SEQUENCE [LARGE SCALE GENOMIC DNA]</scope>
    <source>
        <strain evidence="1 2">FXJ1.1311</strain>
    </source>
</reference>
<dbReference type="OrthoDB" id="5148566at2"/>
<proteinExistence type="predicted"/>
<dbReference type="PANTHER" id="PTHR38733">
    <property type="entry name" value="PROTEIN MCRC"/>
    <property type="match status" value="1"/>
</dbReference>
<dbReference type="InterPro" id="IPR019292">
    <property type="entry name" value="McrC"/>
</dbReference>
<keyword evidence="1" id="KW-0378">Hydrolase</keyword>
<dbReference type="GO" id="GO:0004519">
    <property type="term" value="F:endonuclease activity"/>
    <property type="evidence" value="ECO:0007669"/>
    <property type="project" value="UniProtKB-KW"/>
</dbReference>
<sequence>MIVLDEAGAGKTVNLTDRQIERLRKTDLVNISVRGLEKFELKPKRTVGAVHLGDGVAVVVQPKIKIARVLFMLGYATKPGFPEGEVAGVEAADLWPAVAETLCRHATRALEGGVLQGYATEHTGSTVLRGRVRVGDQIARRPGRMMPMEITYDEYSIDTVENRLLRAAVRKMLAVPGVSPKMCDRLRHIGNQLTGVSSLSRGAPLPTWQSHRLNARYEPALRIAELVLRNLSFEAGAGGLPTASFVINMEKVFENFVTVALKEAWKSRPGTTEGQFSTTLDEGKQLSMKPDVVHREGTKTRIVVDAKYKLESASGRYPNSDQYQMLAYCTALNVHHAWLVYARGTQGEVTRNIRCTQITLHEYPLDLDVPPKELLGQIDRLANKAWELTAGN</sequence>
<keyword evidence="2" id="KW-1185">Reference proteome</keyword>
<evidence type="ECO:0000313" key="2">
    <source>
        <dbReference type="Proteomes" id="UP000316639"/>
    </source>
</evidence>